<dbReference type="PANTHER" id="PTHR42985">
    <property type="entry name" value="SODIUM-COUPLED MONOCARBOXYLATE TRANSPORTER"/>
    <property type="match status" value="1"/>
</dbReference>
<feature type="transmembrane region" description="Helical" evidence="12">
    <location>
        <begin position="93"/>
        <end position="113"/>
    </location>
</feature>
<evidence type="ECO:0000256" key="1">
    <source>
        <dbReference type="ARBA" id="ARBA00004651"/>
    </source>
</evidence>
<feature type="transmembrane region" description="Helical" evidence="12">
    <location>
        <begin position="172"/>
        <end position="193"/>
    </location>
</feature>
<dbReference type="AlphaFoldDB" id="A0AAN8XTN9"/>
<dbReference type="GO" id="GO:0006814">
    <property type="term" value="P:sodium ion transport"/>
    <property type="evidence" value="ECO:0007669"/>
    <property type="project" value="UniProtKB-KW"/>
</dbReference>
<evidence type="ECO:0000256" key="3">
    <source>
        <dbReference type="ARBA" id="ARBA00022448"/>
    </source>
</evidence>
<feature type="transmembrane region" description="Helical" evidence="12">
    <location>
        <begin position="200"/>
        <end position="228"/>
    </location>
</feature>
<organism evidence="13 14">
    <name type="scientific">Halocaridina rubra</name>
    <name type="common">Hawaiian red shrimp</name>
    <dbReference type="NCBI Taxonomy" id="373956"/>
    <lineage>
        <taxon>Eukaryota</taxon>
        <taxon>Metazoa</taxon>
        <taxon>Ecdysozoa</taxon>
        <taxon>Arthropoda</taxon>
        <taxon>Crustacea</taxon>
        <taxon>Multicrustacea</taxon>
        <taxon>Malacostraca</taxon>
        <taxon>Eumalacostraca</taxon>
        <taxon>Eucarida</taxon>
        <taxon>Decapoda</taxon>
        <taxon>Pleocyemata</taxon>
        <taxon>Caridea</taxon>
        <taxon>Atyoidea</taxon>
        <taxon>Atyidae</taxon>
        <taxon>Halocaridina</taxon>
    </lineage>
</organism>
<sequence>MAMGGDLVTSSGGELVSFGIVDYIVFTVMLCISMGIGVFFAFRGNKNTEDFLMGGRQMSVVPVAISLLSSFISAISILGYSGETYANGMQLSMILSGAFIGIFLASKFFLPVFHPLKLTSVNEYIELRYSSKALRLTTLGISVFIGFFYTGLCLYAPTLALASVTPISSETYIVILGIVCTIYSAAGGLKAVVWTDTFQMIVILMGIVSVIIVGCIEVGGISNVWAIAGEYGRTQLFEYVSLAYANFQNNKFLA</sequence>
<evidence type="ECO:0000256" key="6">
    <source>
        <dbReference type="ARBA" id="ARBA00022989"/>
    </source>
</evidence>
<dbReference type="GO" id="GO:0015293">
    <property type="term" value="F:symporter activity"/>
    <property type="evidence" value="ECO:0007669"/>
    <property type="project" value="TreeGrafter"/>
</dbReference>
<evidence type="ECO:0000256" key="2">
    <source>
        <dbReference type="ARBA" id="ARBA00006434"/>
    </source>
</evidence>
<keyword evidence="8" id="KW-0406">Ion transport</keyword>
<name>A0AAN8XTN9_HALRR</name>
<evidence type="ECO:0000256" key="4">
    <source>
        <dbReference type="ARBA" id="ARBA00022475"/>
    </source>
</evidence>
<keyword evidence="5 12" id="KW-0812">Transmembrane</keyword>
<dbReference type="Gene3D" id="1.20.1730.10">
    <property type="entry name" value="Sodium/glucose cotransporter"/>
    <property type="match status" value="1"/>
</dbReference>
<protein>
    <submittedName>
        <fullName evidence="13">Sodium-coupled monocarboxylate transporter 1</fullName>
    </submittedName>
</protein>
<keyword evidence="10" id="KW-0739">Sodium transport</keyword>
<keyword evidence="14" id="KW-1185">Reference proteome</keyword>
<dbReference type="Pfam" id="PF00474">
    <property type="entry name" value="SSF"/>
    <property type="match status" value="1"/>
</dbReference>
<evidence type="ECO:0000256" key="12">
    <source>
        <dbReference type="SAM" id="Phobius"/>
    </source>
</evidence>
<dbReference type="Proteomes" id="UP001381693">
    <property type="component" value="Unassembled WGS sequence"/>
</dbReference>
<dbReference type="PANTHER" id="PTHR42985:SF40">
    <property type="entry name" value="LD47995P-RELATED"/>
    <property type="match status" value="1"/>
</dbReference>
<dbReference type="PROSITE" id="PS50283">
    <property type="entry name" value="NA_SOLUT_SYMP_3"/>
    <property type="match status" value="1"/>
</dbReference>
<comment type="caution">
    <text evidence="13">The sequence shown here is derived from an EMBL/GenBank/DDBJ whole genome shotgun (WGS) entry which is preliminary data.</text>
</comment>
<evidence type="ECO:0000256" key="7">
    <source>
        <dbReference type="ARBA" id="ARBA00023053"/>
    </source>
</evidence>
<comment type="subcellular location">
    <subcellularLocation>
        <location evidence="1">Cell membrane</location>
        <topology evidence="1">Multi-pass membrane protein</topology>
    </subcellularLocation>
</comment>
<dbReference type="EMBL" id="JAXCGZ010000704">
    <property type="protein sequence ID" value="KAK7085634.1"/>
    <property type="molecule type" value="Genomic_DNA"/>
</dbReference>
<dbReference type="InterPro" id="IPR001734">
    <property type="entry name" value="Na/solute_symporter"/>
</dbReference>
<evidence type="ECO:0000313" key="14">
    <source>
        <dbReference type="Proteomes" id="UP001381693"/>
    </source>
</evidence>
<reference evidence="13 14" key="1">
    <citation type="submission" date="2023-11" db="EMBL/GenBank/DDBJ databases">
        <title>Halocaridina rubra genome assembly.</title>
        <authorList>
            <person name="Smith C."/>
        </authorList>
    </citation>
    <scope>NUCLEOTIDE SEQUENCE [LARGE SCALE GENOMIC DNA]</scope>
    <source>
        <strain evidence="13">EP-1</strain>
        <tissue evidence="13">Whole</tissue>
    </source>
</reference>
<evidence type="ECO:0000313" key="13">
    <source>
        <dbReference type="EMBL" id="KAK7085634.1"/>
    </source>
</evidence>
<keyword evidence="4" id="KW-1003">Cell membrane</keyword>
<keyword evidence="3" id="KW-0813">Transport</keyword>
<dbReference type="InterPro" id="IPR038377">
    <property type="entry name" value="Na/Glc_symporter_sf"/>
</dbReference>
<keyword evidence="9 12" id="KW-0472">Membrane</keyword>
<dbReference type="InterPro" id="IPR051163">
    <property type="entry name" value="Sodium:Solute_Symporter_SSF"/>
</dbReference>
<comment type="similarity">
    <text evidence="2 11">Belongs to the sodium:solute symporter (SSF) (TC 2.A.21) family.</text>
</comment>
<evidence type="ECO:0000256" key="10">
    <source>
        <dbReference type="ARBA" id="ARBA00023201"/>
    </source>
</evidence>
<dbReference type="GO" id="GO:0005886">
    <property type="term" value="C:plasma membrane"/>
    <property type="evidence" value="ECO:0007669"/>
    <property type="project" value="UniProtKB-SubCell"/>
</dbReference>
<gene>
    <name evidence="13" type="primary">SLC5A8_4</name>
    <name evidence="13" type="ORF">SK128_016397</name>
</gene>
<keyword evidence="7" id="KW-0915">Sodium</keyword>
<evidence type="ECO:0000256" key="8">
    <source>
        <dbReference type="ARBA" id="ARBA00023065"/>
    </source>
</evidence>
<feature type="transmembrane region" description="Helical" evidence="12">
    <location>
        <begin position="63"/>
        <end position="81"/>
    </location>
</feature>
<keyword evidence="6 12" id="KW-1133">Transmembrane helix</keyword>
<evidence type="ECO:0000256" key="9">
    <source>
        <dbReference type="ARBA" id="ARBA00023136"/>
    </source>
</evidence>
<feature type="transmembrane region" description="Helical" evidence="12">
    <location>
        <begin position="20"/>
        <end position="42"/>
    </location>
</feature>
<proteinExistence type="inferred from homology"/>
<evidence type="ECO:0000256" key="11">
    <source>
        <dbReference type="RuleBase" id="RU362091"/>
    </source>
</evidence>
<accession>A0AAN8XTN9</accession>
<evidence type="ECO:0000256" key="5">
    <source>
        <dbReference type="ARBA" id="ARBA00022692"/>
    </source>
</evidence>
<feature type="transmembrane region" description="Helical" evidence="12">
    <location>
        <begin position="133"/>
        <end position="152"/>
    </location>
</feature>